<dbReference type="EMBL" id="BTRK01000002">
    <property type="protein sequence ID" value="GMR34782.1"/>
    <property type="molecule type" value="Genomic_DNA"/>
</dbReference>
<keyword evidence="7" id="KW-1185">Reference proteome</keyword>
<proteinExistence type="predicted"/>
<keyword evidence="5" id="KW-0949">S-adenosyl-L-methionine</keyword>
<comment type="caution">
    <text evidence="6">The sequence shown here is derived from an EMBL/GenBank/DDBJ whole genome shotgun (WGS) entry which is preliminary data.</text>
</comment>
<dbReference type="SUPFAM" id="SSF82199">
    <property type="entry name" value="SET domain"/>
    <property type="match status" value="1"/>
</dbReference>
<dbReference type="Proteomes" id="UP001328107">
    <property type="component" value="Unassembled WGS sequence"/>
</dbReference>
<evidence type="ECO:0000256" key="1">
    <source>
        <dbReference type="ARBA" id="ARBA00004286"/>
    </source>
</evidence>
<dbReference type="InterPro" id="IPR050973">
    <property type="entry name" value="H3K9_Histone-Lys_N-MTase"/>
</dbReference>
<organism evidence="6 7">
    <name type="scientific">Pristionchus mayeri</name>
    <dbReference type="NCBI Taxonomy" id="1317129"/>
    <lineage>
        <taxon>Eukaryota</taxon>
        <taxon>Metazoa</taxon>
        <taxon>Ecdysozoa</taxon>
        <taxon>Nematoda</taxon>
        <taxon>Chromadorea</taxon>
        <taxon>Rhabditida</taxon>
        <taxon>Rhabditina</taxon>
        <taxon>Diplogasteromorpha</taxon>
        <taxon>Diplogasteroidea</taxon>
        <taxon>Neodiplogasteridae</taxon>
        <taxon>Pristionchus</taxon>
    </lineage>
</organism>
<dbReference type="PANTHER" id="PTHR46223">
    <property type="entry name" value="HISTONE-LYSINE N-METHYLTRANSFERASE SUV39H"/>
    <property type="match status" value="1"/>
</dbReference>
<feature type="non-terminal residue" evidence="6">
    <location>
        <position position="202"/>
    </location>
</feature>
<dbReference type="InterPro" id="IPR046341">
    <property type="entry name" value="SET_dom_sf"/>
</dbReference>
<feature type="non-terminal residue" evidence="6">
    <location>
        <position position="1"/>
    </location>
</feature>
<comment type="subcellular location">
    <subcellularLocation>
        <location evidence="1">Chromosome</location>
    </subcellularLocation>
</comment>
<keyword evidence="4" id="KW-0808">Transferase</keyword>
<reference evidence="7" key="1">
    <citation type="submission" date="2022-10" db="EMBL/GenBank/DDBJ databases">
        <title>Genome assembly of Pristionchus species.</title>
        <authorList>
            <person name="Yoshida K."/>
            <person name="Sommer R.J."/>
        </authorList>
    </citation>
    <scope>NUCLEOTIDE SEQUENCE [LARGE SCALE GENOMIC DNA]</scope>
    <source>
        <strain evidence="7">RS5460</strain>
    </source>
</reference>
<dbReference type="GO" id="GO:0032259">
    <property type="term" value="P:methylation"/>
    <property type="evidence" value="ECO:0007669"/>
    <property type="project" value="UniProtKB-KW"/>
</dbReference>
<protein>
    <recommendedName>
        <fullName evidence="8">SET domain-containing protein</fullName>
    </recommendedName>
</protein>
<gene>
    <name evidence="6" type="ORF">PMAYCL1PPCAC_04977</name>
</gene>
<sequence length="202" mass="22808">TFQFLPRKQKMFFDKEGTCRAASGVTFAGIDNVPTVLTSMERQSPVIVSCDEGCECGEACTQRVLRGCRYAQILHIDPHCGLDMRAGEAIPRGEIAAVMSGMWVDRSEENWHDARMFFGLKASSPFTFTNDVVKNSFFTYNHSCRPNLVSTMCYVERNVHFPRPILLTRCRLEPGTRMTWHYNPDMGNLVISRCGSGKDCCD</sequence>
<dbReference type="AlphaFoldDB" id="A0AAN4ZBL9"/>
<evidence type="ECO:0000256" key="5">
    <source>
        <dbReference type="ARBA" id="ARBA00022691"/>
    </source>
</evidence>
<evidence type="ECO:0000313" key="6">
    <source>
        <dbReference type="EMBL" id="GMR34782.1"/>
    </source>
</evidence>
<dbReference type="Gene3D" id="2.170.270.10">
    <property type="entry name" value="SET domain"/>
    <property type="match status" value="1"/>
</dbReference>
<dbReference type="GO" id="GO:0005694">
    <property type="term" value="C:chromosome"/>
    <property type="evidence" value="ECO:0007669"/>
    <property type="project" value="UniProtKB-SubCell"/>
</dbReference>
<accession>A0AAN4ZBL9</accession>
<dbReference type="PANTHER" id="PTHR46223:SF3">
    <property type="entry name" value="HISTONE-LYSINE N-METHYLTRANSFERASE SET-23"/>
    <property type="match status" value="1"/>
</dbReference>
<evidence type="ECO:0008006" key="8">
    <source>
        <dbReference type="Google" id="ProtNLM"/>
    </source>
</evidence>
<evidence type="ECO:0000313" key="7">
    <source>
        <dbReference type="Proteomes" id="UP001328107"/>
    </source>
</evidence>
<dbReference type="GO" id="GO:0008168">
    <property type="term" value="F:methyltransferase activity"/>
    <property type="evidence" value="ECO:0007669"/>
    <property type="project" value="UniProtKB-KW"/>
</dbReference>
<evidence type="ECO:0000256" key="3">
    <source>
        <dbReference type="ARBA" id="ARBA00022603"/>
    </source>
</evidence>
<keyword evidence="3" id="KW-0489">Methyltransferase</keyword>
<evidence type="ECO:0000256" key="4">
    <source>
        <dbReference type="ARBA" id="ARBA00022679"/>
    </source>
</evidence>
<evidence type="ECO:0000256" key="2">
    <source>
        <dbReference type="ARBA" id="ARBA00022454"/>
    </source>
</evidence>
<keyword evidence="2" id="KW-0158">Chromosome</keyword>
<name>A0AAN4ZBL9_9BILA</name>